<dbReference type="InterPro" id="IPR009057">
    <property type="entry name" value="Homeodomain-like_sf"/>
</dbReference>
<feature type="region of interest" description="Disordered" evidence="6">
    <location>
        <begin position="1"/>
        <end position="67"/>
    </location>
</feature>
<comment type="caution">
    <text evidence="8">The sequence shown here is derived from an EMBL/GenBank/DDBJ whole genome shotgun (WGS) entry which is preliminary data.</text>
</comment>
<dbReference type="InterPro" id="IPR001356">
    <property type="entry name" value="HD"/>
</dbReference>
<feature type="compositionally biased region" description="Basic residues" evidence="6">
    <location>
        <begin position="416"/>
        <end position="427"/>
    </location>
</feature>
<feature type="region of interest" description="Disordered" evidence="6">
    <location>
        <begin position="411"/>
        <end position="436"/>
    </location>
</feature>
<evidence type="ECO:0000256" key="5">
    <source>
        <dbReference type="RuleBase" id="RU000682"/>
    </source>
</evidence>
<evidence type="ECO:0000313" key="8">
    <source>
        <dbReference type="EMBL" id="RUS29218.1"/>
    </source>
</evidence>
<proteinExistence type="predicted"/>
<dbReference type="SUPFAM" id="SSF46689">
    <property type="entry name" value="Homeodomain-like"/>
    <property type="match status" value="1"/>
</dbReference>
<gene>
    <name evidence="8" type="ORF">BC938DRAFT_480915</name>
</gene>
<evidence type="ECO:0000256" key="1">
    <source>
        <dbReference type="ARBA" id="ARBA00023125"/>
    </source>
</evidence>
<dbReference type="PANTHER" id="PTHR46255:SF3">
    <property type="entry name" value="HOMEOBOX DOMAIN-CONTAINING PROTEIN"/>
    <property type="match status" value="1"/>
</dbReference>
<evidence type="ECO:0000256" key="3">
    <source>
        <dbReference type="ARBA" id="ARBA00023242"/>
    </source>
</evidence>
<keyword evidence="3 4" id="KW-0539">Nucleus</keyword>
<evidence type="ECO:0000256" key="2">
    <source>
        <dbReference type="ARBA" id="ARBA00023155"/>
    </source>
</evidence>
<feature type="DNA-binding region" description="Homeobox" evidence="4">
    <location>
        <begin position="163"/>
        <end position="222"/>
    </location>
</feature>
<feature type="compositionally biased region" description="Low complexity" evidence="6">
    <location>
        <begin position="27"/>
        <end position="46"/>
    </location>
</feature>
<keyword evidence="1 4" id="KW-0238">DNA-binding</keyword>
<dbReference type="EMBL" id="RBNJ01005439">
    <property type="protein sequence ID" value="RUS29218.1"/>
    <property type="molecule type" value="Genomic_DNA"/>
</dbReference>
<evidence type="ECO:0000256" key="4">
    <source>
        <dbReference type="PROSITE-ProRule" id="PRU00108"/>
    </source>
</evidence>
<dbReference type="InterPro" id="IPR017970">
    <property type="entry name" value="Homeobox_CS"/>
</dbReference>
<dbReference type="GO" id="GO:0000981">
    <property type="term" value="F:DNA-binding transcription factor activity, RNA polymerase II-specific"/>
    <property type="evidence" value="ECO:0007669"/>
    <property type="project" value="InterPro"/>
</dbReference>
<comment type="subcellular location">
    <subcellularLocation>
        <location evidence="4 5">Nucleus</location>
    </subcellularLocation>
</comment>
<evidence type="ECO:0000259" key="7">
    <source>
        <dbReference type="PROSITE" id="PS50071"/>
    </source>
</evidence>
<evidence type="ECO:0000313" key="9">
    <source>
        <dbReference type="Proteomes" id="UP000274822"/>
    </source>
</evidence>
<protein>
    <recommendedName>
        <fullName evidence="7">Homeobox domain-containing protein</fullName>
    </recommendedName>
</protein>
<evidence type="ECO:0000256" key="6">
    <source>
        <dbReference type="SAM" id="MobiDB-lite"/>
    </source>
</evidence>
<name>A0A433QHA0_9FUNG</name>
<dbReference type="Proteomes" id="UP000274822">
    <property type="component" value="Unassembled WGS sequence"/>
</dbReference>
<keyword evidence="9" id="KW-1185">Reference proteome</keyword>
<dbReference type="Gene3D" id="1.10.10.60">
    <property type="entry name" value="Homeodomain-like"/>
    <property type="match status" value="1"/>
</dbReference>
<reference evidence="8 9" key="1">
    <citation type="journal article" date="2018" name="New Phytol.">
        <title>Phylogenomics of Endogonaceae and evolution of mycorrhizas within Mucoromycota.</title>
        <authorList>
            <person name="Chang Y."/>
            <person name="Desiro A."/>
            <person name="Na H."/>
            <person name="Sandor L."/>
            <person name="Lipzen A."/>
            <person name="Clum A."/>
            <person name="Barry K."/>
            <person name="Grigoriev I.V."/>
            <person name="Martin F.M."/>
            <person name="Stajich J.E."/>
            <person name="Smith M.E."/>
            <person name="Bonito G."/>
            <person name="Spatafora J.W."/>
        </authorList>
    </citation>
    <scope>NUCLEOTIDE SEQUENCE [LARGE SCALE GENOMIC DNA]</scope>
    <source>
        <strain evidence="8 9">AD002</strain>
    </source>
</reference>
<dbReference type="GO" id="GO:0005634">
    <property type="term" value="C:nucleus"/>
    <property type="evidence" value="ECO:0007669"/>
    <property type="project" value="UniProtKB-SubCell"/>
</dbReference>
<dbReference type="AlphaFoldDB" id="A0A433QHA0"/>
<dbReference type="SMART" id="SM00389">
    <property type="entry name" value="HOX"/>
    <property type="match status" value="1"/>
</dbReference>
<dbReference type="InterPro" id="IPR052631">
    <property type="entry name" value="Paired_homeobox_Bicoid"/>
</dbReference>
<dbReference type="PROSITE" id="PS00027">
    <property type="entry name" value="HOMEOBOX_1"/>
    <property type="match status" value="1"/>
</dbReference>
<feature type="compositionally biased region" description="Polar residues" evidence="6">
    <location>
        <begin position="284"/>
        <end position="326"/>
    </location>
</feature>
<dbReference type="PROSITE" id="PS50071">
    <property type="entry name" value="HOMEOBOX_2"/>
    <property type="match status" value="1"/>
</dbReference>
<accession>A0A433QHA0</accession>
<feature type="region of interest" description="Disordered" evidence="6">
    <location>
        <begin position="97"/>
        <end position="129"/>
    </location>
</feature>
<dbReference type="CDD" id="cd00086">
    <property type="entry name" value="homeodomain"/>
    <property type="match status" value="1"/>
</dbReference>
<sequence>MTTFQFADDPLHKRRGRRPSNKPGNPPTYTVPTSTSTSASATHEPANNTLPVQRPSGGSHHPVAKPRRSSTFAGIINTSNGELLSLDQILEEARLAEEHEGGGEVEGMPQGEEFRPSRASSESISGEEEVVDDTRIIAADGTAYSTSSSENPNDQDLMNHIRRKRTRTVTTPFQSRVLRKVLAQTSFPSTEMRLNLATALGMNPRTVQIWFQNQRQKAKNRQAAQQEKWAASNIFFHNLTVMPSAQQPRRTSVTVTLDKILPPTTEDPTRAYLDGEHRKRRKSSAANLSAANITLSVNPKPSPTPTHVSPTNSAHIGSSRSLKHQQPQQFIMTTAADDMVQHHAATSVVPLQHPLYAQPMPMSPVFSTGFVQHTSTTAAVAQHNLLSAFPYASPAHTGAYAGFSNLALAPHEQQQSHHHHHQQHHHQSTMTAAAAAAAAAAASNPFGYMNMIPTLDLLASAALEDEGFVIDQQQDGGCGRSCARARGSQGHGHEHLVRMDGKHGNAYGVEHGDEEEDDDVANRMVSVHGGVEVNGHEVVVHDASTWRPWYKGGEHE</sequence>
<feature type="region of interest" description="Disordered" evidence="6">
    <location>
        <begin position="275"/>
        <end position="326"/>
    </location>
</feature>
<dbReference type="GO" id="GO:1990837">
    <property type="term" value="F:sequence-specific double-stranded DNA binding"/>
    <property type="evidence" value="ECO:0007669"/>
    <property type="project" value="TreeGrafter"/>
</dbReference>
<keyword evidence="2 4" id="KW-0371">Homeobox</keyword>
<organism evidence="8 9">
    <name type="scientific">Jimgerdemannia flammicorona</name>
    <dbReference type="NCBI Taxonomy" id="994334"/>
    <lineage>
        <taxon>Eukaryota</taxon>
        <taxon>Fungi</taxon>
        <taxon>Fungi incertae sedis</taxon>
        <taxon>Mucoromycota</taxon>
        <taxon>Mucoromycotina</taxon>
        <taxon>Endogonomycetes</taxon>
        <taxon>Endogonales</taxon>
        <taxon>Endogonaceae</taxon>
        <taxon>Jimgerdemannia</taxon>
    </lineage>
</organism>
<dbReference type="PANTHER" id="PTHR46255">
    <property type="entry name" value="SHORT STATURE HOMEOBOX"/>
    <property type="match status" value="1"/>
</dbReference>
<dbReference type="Pfam" id="PF00046">
    <property type="entry name" value="Homeodomain"/>
    <property type="match status" value="1"/>
</dbReference>
<feature type="domain" description="Homeobox" evidence="7">
    <location>
        <begin position="161"/>
        <end position="221"/>
    </location>
</feature>